<gene>
    <name evidence="1" type="ORF">DPMN_053292</name>
</gene>
<reference evidence="1" key="2">
    <citation type="submission" date="2020-11" db="EMBL/GenBank/DDBJ databases">
        <authorList>
            <person name="McCartney M.A."/>
            <person name="Auch B."/>
            <person name="Kono T."/>
            <person name="Mallez S."/>
            <person name="Becker A."/>
            <person name="Gohl D.M."/>
            <person name="Silverstein K.A.T."/>
            <person name="Koren S."/>
            <person name="Bechman K.B."/>
            <person name="Herman A."/>
            <person name="Abrahante J.E."/>
            <person name="Garbe J."/>
        </authorList>
    </citation>
    <scope>NUCLEOTIDE SEQUENCE</scope>
    <source>
        <strain evidence="1">Duluth1</strain>
        <tissue evidence="1">Whole animal</tissue>
    </source>
</reference>
<dbReference type="EMBL" id="JAIWYP010000012">
    <property type="protein sequence ID" value="KAH3727358.1"/>
    <property type="molecule type" value="Genomic_DNA"/>
</dbReference>
<sequence>MNNIGYGQEIIKARRDAYSNFDRFTNALKPPGTVEQLTSGSKGEGLTFLHESDVDFMIVVESMLCLEDGITYSTYPHGTTVYRLNTSMCYPGHFRLLRESQGTILSSGKFLSHGKFINFVRVNFRQGRVYCGRAGPSLPSSVGAQQMDQVYAHAVPLSKHNAEMGCKVTTLAITGNCSESPVNEGSGNSCWIQTK</sequence>
<evidence type="ECO:0000313" key="1">
    <source>
        <dbReference type="EMBL" id="KAH3727358.1"/>
    </source>
</evidence>
<organism evidence="1 2">
    <name type="scientific">Dreissena polymorpha</name>
    <name type="common">Zebra mussel</name>
    <name type="synonym">Mytilus polymorpha</name>
    <dbReference type="NCBI Taxonomy" id="45954"/>
    <lineage>
        <taxon>Eukaryota</taxon>
        <taxon>Metazoa</taxon>
        <taxon>Spiralia</taxon>
        <taxon>Lophotrochozoa</taxon>
        <taxon>Mollusca</taxon>
        <taxon>Bivalvia</taxon>
        <taxon>Autobranchia</taxon>
        <taxon>Heteroconchia</taxon>
        <taxon>Euheterodonta</taxon>
        <taxon>Imparidentia</taxon>
        <taxon>Neoheterodontei</taxon>
        <taxon>Myida</taxon>
        <taxon>Dreissenoidea</taxon>
        <taxon>Dreissenidae</taxon>
        <taxon>Dreissena</taxon>
    </lineage>
</organism>
<keyword evidence="2" id="KW-1185">Reference proteome</keyword>
<accession>A0A9D4CN18</accession>
<comment type="caution">
    <text evidence="1">The sequence shown here is derived from an EMBL/GenBank/DDBJ whole genome shotgun (WGS) entry which is preliminary data.</text>
</comment>
<dbReference type="AlphaFoldDB" id="A0A9D4CN18"/>
<evidence type="ECO:0000313" key="2">
    <source>
        <dbReference type="Proteomes" id="UP000828390"/>
    </source>
</evidence>
<dbReference type="Proteomes" id="UP000828390">
    <property type="component" value="Unassembled WGS sequence"/>
</dbReference>
<name>A0A9D4CN18_DREPO</name>
<proteinExistence type="predicted"/>
<protein>
    <submittedName>
        <fullName evidence="1">Uncharacterized protein</fullName>
    </submittedName>
</protein>
<reference evidence="1" key="1">
    <citation type="journal article" date="2019" name="bioRxiv">
        <title>The Genome of the Zebra Mussel, Dreissena polymorpha: A Resource for Invasive Species Research.</title>
        <authorList>
            <person name="McCartney M.A."/>
            <person name="Auch B."/>
            <person name="Kono T."/>
            <person name="Mallez S."/>
            <person name="Zhang Y."/>
            <person name="Obille A."/>
            <person name="Becker A."/>
            <person name="Abrahante J.E."/>
            <person name="Garbe J."/>
            <person name="Badalamenti J.P."/>
            <person name="Herman A."/>
            <person name="Mangelson H."/>
            <person name="Liachko I."/>
            <person name="Sullivan S."/>
            <person name="Sone E.D."/>
            <person name="Koren S."/>
            <person name="Silverstein K.A.T."/>
            <person name="Beckman K.B."/>
            <person name="Gohl D.M."/>
        </authorList>
    </citation>
    <scope>NUCLEOTIDE SEQUENCE</scope>
    <source>
        <strain evidence="1">Duluth1</strain>
        <tissue evidence="1">Whole animal</tissue>
    </source>
</reference>